<protein>
    <submittedName>
        <fullName evidence="10">Iron complex transport system permease protein</fullName>
    </submittedName>
</protein>
<dbReference type="GO" id="GO:0033214">
    <property type="term" value="P:siderophore-iron import into cell"/>
    <property type="evidence" value="ECO:0007669"/>
    <property type="project" value="TreeGrafter"/>
</dbReference>
<dbReference type="AlphaFoldDB" id="A0A1H4EYQ9"/>
<dbReference type="Proteomes" id="UP000198703">
    <property type="component" value="Unassembled WGS sequence"/>
</dbReference>
<dbReference type="PANTHER" id="PTHR30472">
    <property type="entry name" value="FERRIC ENTEROBACTIN TRANSPORT SYSTEM PERMEASE PROTEIN"/>
    <property type="match status" value="1"/>
</dbReference>
<dbReference type="RefSeq" id="WP_093255576.1">
    <property type="nucleotide sequence ID" value="NZ_FNQM01000017.1"/>
</dbReference>
<dbReference type="EMBL" id="FNQM01000017">
    <property type="protein sequence ID" value="SEA90111.1"/>
    <property type="molecule type" value="Genomic_DNA"/>
</dbReference>
<comment type="subcellular location">
    <subcellularLocation>
        <location evidence="1">Cell membrane</location>
        <topology evidence="1">Multi-pass membrane protein</topology>
    </subcellularLocation>
</comment>
<dbReference type="GO" id="GO:0022857">
    <property type="term" value="F:transmembrane transporter activity"/>
    <property type="evidence" value="ECO:0007669"/>
    <property type="project" value="InterPro"/>
</dbReference>
<evidence type="ECO:0000256" key="1">
    <source>
        <dbReference type="ARBA" id="ARBA00004651"/>
    </source>
</evidence>
<dbReference type="FunFam" id="1.10.3470.10:FF:000001">
    <property type="entry name" value="Vitamin B12 ABC transporter permease BtuC"/>
    <property type="match status" value="1"/>
</dbReference>
<keyword evidence="4" id="KW-1003">Cell membrane</keyword>
<reference evidence="10 11" key="1">
    <citation type="submission" date="2016-10" db="EMBL/GenBank/DDBJ databases">
        <authorList>
            <person name="de Groot N.N."/>
        </authorList>
    </citation>
    <scope>NUCLEOTIDE SEQUENCE [LARGE SCALE GENOMIC DNA]</scope>
    <source>
        <strain evidence="10 11">DSM 15345</strain>
    </source>
</reference>
<gene>
    <name evidence="10" type="ORF">SAMN05444370_1174</name>
</gene>
<evidence type="ECO:0000256" key="5">
    <source>
        <dbReference type="ARBA" id="ARBA00022692"/>
    </source>
</evidence>
<evidence type="ECO:0000256" key="6">
    <source>
        <dbReference type="ARBA" id="ARBA00022989"/>
    </source>
</evidence>
<keyword evidence="11" id="KW-1185">Reference proteome</keyword>
<feature type="transmembrane region" description="Helical" evidence="9">
    <location>
        <begin position="144"/>
        <end position="167"/>
    </location>
</feature>
<evidence type="ECO:0000256" key="4">
    <source>
        <dbReference type="ARBA" id="ARBA00022475"/>
    </source>
</evidence>
<dbReference type="STRING" id="89524.SAMN05444370_1174"/>
<evidence type="ECO:0000313" key="10">
    <source>
        <dbReference type="EMBL" id="SEA90111.1"/>
    </source>
</evidence>
<feature type="transmembrane region" description="Helical" evidence="9">
    <location>
        <begin position="340"/>
        <end position="357"/>
    </location>
</feature>
<dbReference type="Pfam" id="PF01032">
    <property type="entry name" value="FecCD"/>
    <property type="match status" value="1"/>
</dbReference>
<evidence type="ECO:0000313" key="11">
    <source>
        <dbReference type="Proteomes" id="UP000198703"/>
    </source>
</evidence>
<proteinExistence type="inferred from homology"/>
<dbReference type="InterPro" id="IPR000522">
    <property type="entry name" value="ABC_transptr_permease_BtuC"/>
</dbReference>
<evidence type="ECO:0000256" key="2">
    <source>
        <dbReference type="ARBA" id="ARBA00007935"/>
    </source>
</evidence>
<dbReference type="OrthoDB" id="9811975at2"/>
<keyword evidence="3" id="KW-0813">Transport</keyword>
<feature type="transmembrane region" description="Helical" evidence="9">
    <location>
        <begin position="220"/>
        <end position="241"/>
    </location>
</feature>
<evidence type="ECO:0000256" key="3">
    <source>
        <dbReference type="ARBA" id="ARBA00022448"/>
    </source>
</evidence>
<evidence type="ECO:0000256" key="9">
    <source>
        <dbReference type="SAM" id="Phobius"/>
    </source>
</evidence>
<dbReference type="SUPFAM" id="SSF81345">
    <property type="entry name" value="ABC transporter involved in vitamin B12 uptake, BtuC"/>
    <property type="match status" value="1"/>
</dbReference>
<dbReference type="InterPro" id="IPR037294">
    <property type="entry name" value="ABC_BtuC-like"/>
</dbReference>
<feature type="transmembrane region" description="Helical" evidence="9">
    <location>
        <begin position="92"/>
        <end position="109"/>
    </location>
</feature>
<sequence>MAADAVAPAGPPAAEAPAGRAPGARAGLGAPLALLAAALAGAMLAGVAAGATPIDPWDVWRILANRAWPDLYAPDWPLARERIVWELRAPRAVLGALAGAGLAMAGTALQATTRNALADPFLLGVSAGAALGAVAVITQTGDVLGVHTLPLAAFAGGLGSLALLVGALGRDGAGAPERVVLAGVAVSFILMAATNLLIFLGDQRAAHAVVFWMLGGLGRASWPVLWVPGLGVAVGGLWLMARARTLNALSMGDETAAALGVPVARTRIEILVVSALITSLLVALTGAIGFIGLVVPHLARAFVGGDNRRVLPVAALGGAILMVAVDVGARLVVAPQEAPVGVLTGAIGGAWFLWLTARGAAR</sequence>
<keyword evidence="6 9" id="KW-1133">Transmembrane helix</keyword>
<keyword evidence="5 9" id="KW-0812">Transmembrane</keyword>
<feature type="transmembrane region" description="Helical" evidence="9">
    <location>
        <begin position="313"/>
        <end position="333"/>
    </location>
</feature>
<feature type="transmembrane region" description="Helical" evidence="9">
    <location>
        <begin position="179"/>
        <end position="200"/>
    </location>
</feature>
<dbReference type="GO" id="GO:0005886">
    <property type="term" value="C:plasma membrane"/>
    <property type="evidence" value="ECO:0007669"/>
    <property type="project" value="UniProtKB-SubCell"/>
</dbReference>
<name>A0A1H4EYQ9_9RHOB</name>
<evidence type="ECO:0000256" key="8">
    <source>
        <dbReference type="SAM" id="MobiDB-lite"/>
    </source>
</evidence>
<dbReference type="CDD" id="cd06550">
    <property type="entry name" value="TM_ABC_iron-siderophores_like"/>
    <property type="match status" value="1"/>
</dbReference>
<comment type="similarity">
    <text evidence="2">Belongs to the binding-protein-dependent transport system permease family. FecCD subfamily.</text>
</comment>
<feature type="transmembrane region" description="Helical" evidence="9">
    <location>
        <begin position="121"/>
        <end position="138"/>
    </location>
</feature>
<dbReference type="Gene3D" id="1.10.3470.10">
    <property type="entry name" value="ABC transporter involved in vitamin B12 uptake, BtuC"/>
    <property type="match status" value="1"/>
</dbReference>
<feature type="region of interest" description="Disordered" evidence="8">
    <location>
        <begin position="1"/>
        <end position="21"/>
    </location>
</feature>
<keyword evidence="7 9" id="KW-0472">Membrane</keyword>
<evidence type="ECO:0000256" key="7">
    <source>
        <dbReference type="ARBA" id="ARBA00023136"/>
    </source>
</evidence>
<dbReference type="PANTHER" id="PTHR30472:SF67">
    <property type="entry name" value="PERMEASE OF ABC TRANSPORTER-RELATED"/>
    <property type="match status" value="1"/>
</dbReference>
<feature type="transmembrane region" description="Helical" evidence="9">
    <location>
        <begin position="28"/>
        <end position="51"/>
    </location>
</feature>
<organism evidence="10 11">
    <name type="scientific">Rubrimonas cliftonensis</name>
    <dbReference type="NCBI Taxonomy" id="89524"/>
    <lineage>
        <taxon>Bacteria</taxon>
        <taxon>Pseudomonadati</taxon>
        <taxon>Pseudomonadota</taxon>
        <taxon>Alphaproteobacteria</taxon>
        <taxon>Rhodobacterales</taxon>
        <taxon>Paracoccaceae</taxon>
        <taxon>Rubrimonas</taxon>
    </lineage>
</organism>
<feature type="transmembrane region" description="Helical" evidence="9">
    <location>
        <begin position="270"/>
        <end position="293"/>
    </location>
</feature>
<accession>A0A1H4EYQ9</accession>